<evidence type="ECO:0000256" key="7">
    <source>
        <dbReference type="SAM" id="Phobius"/>
    </source>
</evidence>
<dbReference type="Proteomes" id="UP000241587">
    <property type="component" value="Unassembled WGS sequence"/>
</dbReference>
<organism evidence="10 11">
    <name type="scientific">Fusarium culmorum</name>
    <dbReference type="NCBI Taxonomy" id="5516"/>
    <lineage>
        <taxon>Eukaryota</taxon>
        <taxon>Fungi</taxon>
        <taxon>Dikarya</taxon>
        <taxon>Ascomycota</taxon>
        <taxon>Pezizomycotina</taxon>
        <taxon>Sordariomycetes</taxon>
        <taxon>Hypocreomycetidae</taxon>
        <taxon>Hypocreales</taxon>
        <taxon>Nectriaceae</taxon>
        <taxon>Fusarium</taxon>
    </lineage>
</organism>
<keyword evidence="2 7" id="KW-0812">Transmembrane</keyword>
<dbReference type="PANTHER" id="PTHR12640:SF0">
    <property type="entry name" value="DOLICHYL-DIPHOSPHOOLIGOSACCHARIDE--PROTEIN GLYCOSYLTRANSFERASE SUBUNIT 2"/>
    <property type="match status" value="1"/>
</dbReference>
<evidence type="ECO:0000259" key="9">
    <source>
        <dbReference type="Pfam" id="PF25147"/>
    </source>
</evidence>
<comment type="caution">
    <text evidence="10">The sequence shown here is derived from an EMBL/GenBank/DDBJ whole genome shotgun (WGS) entry which is preliminary data.</text>
</comment>
<keyword evidence="5 7" id="KW-1133">Transmembrane helix</keyword>
<dbReference type="OMA" id="VFFMYYT"/>
<evidence type="ECO:0000313" key="11">
    <source>
        <dbReference type="Proteomes" id="UP000241587"/>
    </source>
</evidence>
<reference evidence="10 11" key="1">
    <citation type="submission" date="2018-02" db="EMBL/GenBank/DDBJ databases">
        <title>Fusarium culmorum secondary metabolites in fungal-bacterial-plant interactions.</title>
        <authorList>
            <person name="Schmidt R."/>
        </authorList>
    </citation>
    <scope>NUCLEOTIDE SEQUENCE [LARGE SCALE GENOMIC DNA]</scope>
    <source>
        <strain evidence="10 11">PV</strain>
    </source>
</reference>
<evidence type="ECO:0000256" key="1">
    <source>
        <dbReference type="ARBA" id="ARBA00004477"/>
    </source>
</evidence>
<keyword evidence="11" id="KW-1185">Reference proteome</keyword>
<sequence>MRFSIASSLLFLTSAASAASSWGFKDGSVTVASKQGHAATAKFSNQEPVKDTLILGKADTIKVSLTTTEGSEAKRPHQAFIVITESTGIEVALPLDVKSSGKAVASISHKDISVPLLLSEEPLKVNLVLGSFGSSSPLISPVFNIQIYHVPNTPLPAFERPMRYGRREEIHHVFKVGETSPPKIISIVFVTAIVCTFPLLLVGWSKLGANLDHLPKAFQTAPISHALFVGSIIAIEGSFFLYYVKWNLFQLLPIFAGLSIVAFLSGVKALSEVQGRRFAGERVGFIGRVSRLDVGGGQVEDTSLTQQQPLPQHGV</sequence>
<keyword evidence="3 8" id="KW-0732">Signal</keyword>
<feature type="transmembrane region" description="Helical" evidence="7">
    <location>
        <begin position="184"/>
        <end position="204"/>
    </location>
</feature>
<dbReference type="AlphaFoldDB" id="A0A2T4GE23"/>
<proteinExistence type="predicted"/>
<feature type="transmembrane region" description="Helical" evidence="7">
    <location>
        <begin position="225"/>
        <end position="244"/>
    </location>
</feature>
<evidence type="ECO:0000256" key="6">
    <source>
        <dbReference type="ARBA" id="ARBA00023136"/>
    </source>
</evidence>
<dbReference type="EMBL" id="PVEM01000028">
    <property type="protein sequence ID" value="PTD01781.1"/>
    <property type="molecule type" value="Genomic_DNA"/>
</dbReference>
<dbReference type="InterPro" id="IPR008814">
    <property type="entry name" value="Swp1"/>
</dbReference>
<accession>A0A2T4GE23</accession>
<feature type="transmembrane region" description="Helical" evidence="7">
    <location>
        <begin position="250"/>
        <end position="270"/>
    </location>
</feature>
<evidence type="ECO:0000256" key="5">
    <source>
        <dbReference type="ARBA" id="ARBA00022989"/>
    </source>
</evidence>
<gene>
    <name evidence="10" type="ORF">FCULG_00010354</name>
</gene>
<evidence type="ECO:0000256" key="8">
    <source>
        <dbReference type="SAM" id="SignalP"/>
    </source>
</evidence>
<dbReference type="InterPro" id="IPR056790">
    <property type="entry name" value="Ribophorin_II_C"/>
</dbReference>
<name>A0A2T4GE23_FUSCU</name>
<comment type="subcellular location">
    <subcellularLocation>
        <location evidence="1">Endoplasmic reticulum membrane</location>
        <topology evidence="1">Multi-pass membrane protein</topology>
    </subcellularLocation>
</comment>
<protein>
    <recommendedName>
        <fullName evidence="9">Ribophorin II C-terminal domain-containing protein</fullName>
    </recommendedName>
</protein>
<dbReference type="GO" id="GO:0006487">
    <property type="term" value="P:protein N-linked glycosylation"/>
    <property type="evidence" value="ECO:0007669"/>
    <property type="project" value="TreeGrafter"/>
</dbReference>
<keyword evidence="6 7" id="KW-0472">Membrane</keyword>
<feature type="chain" id="PRO_5044305046" description="Ribophorin II C-terminal domain-containing protein" evidence="8">
    <location>
        <begin position="19"/>
        <end position="315"/>
    </location>
</feature>
<dbReference type="GO" id="GO:0008250">
    <property type="term" value="C:oligosaccharyltransferase complex"/>
    <property type="evidence" value="ECO:0007669"/>
    <property type="project" value="InterPro"/>
</dbReference>
<evidence type="ECO:0000256" key="2">
    <source>
        <dbReference type="ARBA" id="ARBA00022692"/>
    </source>
</evidence>
<feature type="signal peptide" evidence="8">
    <location>
        <begin position="1"/>
        <end position="18"/>
    </location>
</feature>
<feature type="domain" description="Ribophorin II C-terminal" evidence="9">
    <location>
        <begin position="174"/>
        <end position="277"/>
    </location>
</feature>
<dbReference type="UniPathway" id="UPA00378"/>
<evidence type="ECO:0000256" key="4">
    <source>
        <dbReference type="ARBA" id="ARBA00022824"/>
    </source>
</evidence>
<dbReference type="PANTHER" id="PTHR12640">
    <property type="entry name" value="RIBOPHORIN II"/>
    <property type="match status" value="1"/>
</dbReference>
<evidence type="ECO:0000313" key="10">
    <source>
        <dbReference type="EMBL" id="PTD01781.1"/>
    </source>
</evidence>
<dbReference type="Pfam" id="PF25147">
    <property type="entry name" value="Ribophorin_II_C"/>
    <property type="match status" value="1"/>
</dbReference>
<dbReference type="OrthoDB" id="432292at2759"/>
<evidence type="ECO:0000256" key="3">
    <source>
        <dbReference type="ARBA" id="ARBA00022729"/>
    </source>
</evidence>
<keyword evidence="4" id="KW-0256">Endoplasmic reticulum</keyword>